<sequence>MFTLNMATDDKDLERLSECGSPLTFCNPSLSSSGLSDDERDADLNHEAKNGKGISGNRDEPSPSSSDENTELMKLVTSSNGSDVPFEDPAKTVYDTLLPVLQETIRTSINASLSMHSIWTFSQLSDEHKCLSDLNQEVRQDQHMFETCISQRINELSQLIQNQTLQTDSCLIEFQRERQVFAEKLKNVEEGVRKLDTRTEEHENMLRKETTYLRNLLSTSLNTKIDKLCHGVASQADSMQSRLLELDARLTSTLEDIREGQESSKIRAQTDMRDLYSALENKIKTCSIDICKETDNSVQMAKQQDSGDIQDVRNRPYRKIQESLEILADQLDKTNDGLGNSIGERSGQRSFR</sequence>
<feature type="compositionally biased region" description="Polar residues" evidence="1">
    <location>
        <begin position="24"/>
        <end position="35"/>
    </location>
</feature>
<dbReference type="EMBL" id="JAWDGP010000872">
    <property type="protein sequence ID" value="KAK3796557.1"/>
    <property type="molecule type" value="Genomic_DNA"/>
</dbReference>
<organism evidence="2 3">
    <name type="scientific">Elysia crispata</name>
    <name type="common">lettuce slug</name>
    <dbReference type="NCBI Taxonomy" id="231223"/>
    <lineage>
        <taxon>Eukaryota</taxon>
        <taxon>Metazoa</taxon>
        <taxon>Spiralia</taxon>
        <taxon>Lophotrochozoa</taxon>
        <taxon>Mollusca</taxon>
        <taxon>Gastropoda</taxon>
        <taxon>Heterobranchia</taxon>
        <taxon>Euthyneura</taxon>
        <taxon>Panpulmonata</taxon>
        <taxon>Sacoglossa</taxon>
        <taxon>Placobranchoidea</taxon>
        <taxon>Plakobranchidae</taxon>
        <taxon>Elysia</taxon>
    </lineage>
</organism>
<name>A0AAE1B141_9GAST</name>
<reference evidence="2" key="1">
    <citation type="journal article" date="2023" name="G3 (Bethesda)">
        <title>A reference genome for the long-term kleptoplast-retaining sea slug Elysia crispata morphotype clarki.</title>
        <authorList>
            <person name="Eastman K.E."/>
            <person name="Pendleton A.L."/>
            <person name="Shaikh M.A."/>
            <person name="Suttiyut T."/>
            <person name="Ogas R."/>
            <person name="Tomko P."/>
            <person name="Gavelis G."/>
            <person name="Widhalm J.R."/>
            <person name="Wisecaver J.H."/>
        </authorList>
    </citation>
    <scope>NUCLEOTIDE SEQUENCE</scope>
    <source>
        <strain evidence="2">ECLA1</strain>
    </source>
</reference>
<comment type="caution">
    <text evidence="2">The sequence shown here is derived from an EMBL/GenBank/DDBJ whole genome shotgun (WGS) entry which is preliminary data.</text>
</comment>
<dbReference type="AlphaFoldDB" id="A0AAE1B141"/>
<proteinExistence type="predicted"/>
<evidence type="ECO:0000313" key="3">
    <source>
        <dbReference type="Proteomes" id="UP001283361"/>
    </source>
</evidence>
<gene>
    <name evidence="2" type="ORF">RRG08_057808</name>
</gene>
<feature type="region of interest" description="Disordered" evidence="1">
    <location>
        <begin position="18"/>
        <end position="69"/>
    </location>
</feature>
<protein>
    <submittedName>
        <fullName evidence="2">Uncharacterized protein</fullName>
    </submittedName>
</protein>
<evidence type="ECO:0000256" key="1">
    <source>
        <dbReference type="SAM" id="MobiDB-lite"/>
    </source>
</evidence>
<dbReference type="Proteomes" id="UP001283361">
    <property type="component" value="Unassembled WGS sequence"/>
</dbReference>
<keyword evidence="3" id="KW-1185">Reference proteome</keyword>
<accession>A0AAE1B141</accession>
<evidence type="ECO:0000313" key="2">
    <source>
        <dbReference type="EMBL" id="KAK3796557.1"/>
    </source>
</evidence>